<dbReference type="InterPro" id="IPR002586">
    <property type="entry name" value="CobQ/CobB/MinD/ParA_Nub-bd_dom"/>
</dbReference>
<dbReference type="EMBL" id="CP001998">
    <property type="protein sequence ID" value="ADE55444.1"/>
    <property type="molecule type" value="Genomic_DNA"/>
</dbReference>
<evidence type="ECO:0000256" key="8">
    <source>
        <dbReference type="ARBA" id="ARBA00022962"/>
    </source>
</evidence>
<dbReference type="InterPro" id="IPR004484">
    <property type="entry name" value="CbiA/CobB_synth"/>
</dbReference>
<keyword evidence="8" id="KW-0315">Glutamine amidotransferase</keyword>
<evidence type="ECO:0000256" key="5">
    <source>
        <dbReference type="ARBA" id="ARBA00022741"/>
    </source>
</evidence>
<evidence type="ECO:0000313" key="11">
    <source>
        <dbReference type="EMBL" id="ADE55444.1"/>
    </source>
</evidence>
<comment type="pathway">
    <text evidence="2">Cofactor biosynthesis; adenosylcobalamin biosynthesis.</text>
</comment>
<evidence type="ECO:0000259" key="10">
    <source>
        <dbReference type="Pfam" id="PF07685"/>
    </source>
</evidence>
<dbReference type="InterPro" id="IPR029062">
    <property type="entry name" value="Class_I_gatase-like"/>
</dbReference>
<dbReference type="Gene3D" id="3.40.50.880">
    <property type="match status" value="1"/>
</dbReference>
<dbReference type="InterPro" id="IPR011698">
    <property type="entry name" value="GATase_3"/>
</dbReference>
<dbReference type="GO" id="GO:0009236">
    <property type="term" value="P:cobalamin biosynthetic process"/>
    <property type="evidence" value="ECO:0007669"/>
    <property type="project" value="UniProtKB-KW"/>
</dbReference>
<keyword evidence="3" id="KW-0169">Cobalamin biosynthesis</keyword>
<keyword evidence="12" id="KW-1185">Reference proteome</keyword>
<proteinExistence type="predicted"/>
<evidence type="ECO:0000256" key="6">
    <source>
        <dbReference type="ARBA" id="ARBA00022840"/>
    </source>
</evidence>
<dbReference type="AlphaFoldDB" id="D5ENG8"/>
<evidence type="ECO:0000256" key="4">
    <source>
        <dbReference type="ARBA" id="ARBA00022598"/>
    </source>
</evidence>
<comment type="cofactor">
    <cofactor evidence="1">
        <name>Mg(2+)</name>
        <dbReference type="ChEBI" id="CHEBI:18420"/>
    </cofactor>
</comment>
<dbReference type="Pfam" id="PF01656">
    <property type="entry name" value="CbiA"/>
    <property type="match status" value="1"/>
</dbReference>
<accession>D5ENG8</accession>
<keyword evidence="4" id="KW-0436">Ligase</keyword>
<name>D5ENG8_CORAD</name>
<dbReference type="GO" id="GO:0042242">
    <property type="term" value="F:cobyrinic acid a,c-diamide synthase activity"/>
    <property type="evidence" value="ECO:0007669"/>
    <property type="project" value="InterPro"/>
</dbReference>
<dbReference type="eggNOG" id="COG1797">
    <property type="taxonomic scope" value="Bacteria"/>
</dbReference>
<evidence type="ECO:0000259" key="9">
    <source>
        <dbReference type="Pfam" id="PF01656"/>
    </source>
</evidence>
<evidence type="ECO:0000313" key="12">
    <source>
        <dbReference type="Proteomes" id="UP000000925"/>
    </source>
</evidence>
<keyword evidence="6" id="KW-0067">ATP-binding</keyword>
<reference evidence="11 12" key="1">
    <citation type="journal article" date="2010" name="Stand. Genomic Sci.">
        <title>Complete genome sequence of Coraliomargarita akajimensis type strain (04OKA010-24).</title>
        <authorList>
            <person name="Mavromatis K."/>
            <person name="Abt B."/>
            <person name="Brambilla E."/>
            <person name="Lapidus A."/>
            <person name="Copeland A."/>
            <person name="Deshpande S."/>
            <person name="Nolan M."/>
            <person name="Lucas S."/>
            <person name="Tice H."/>
            <person name="Cheng J.F."/>
            <person name="Han C."/>
            <person name="Detter J.C."/>
            <person name="Woyke T."/>
            <person name="Goodwin L."/>
            <person name="Pitluck S."/>
            <person name="Held B."/>
            <person name="Brettin T."/>
            <person name="Tapia R."/>
            <person name="Ivanova N."/>
            <person name="Mikhailova N."/>
            <person name="Pati A."/>
            <person name="Liolios K."/>
            <person name="Chen A."/>
            <person name="Palaniappan K."/>
            <person name="Land M."/>
            <person name="Hauser L."/>
            <person name="Chang Y.J."/>
            <person name="Jeffries C.D."/>
            <person name="Rohde M."/>
            <person name="Goker M."/>
            <person name="Bristow J."/>
            <person name="Eisen J.A."/>
            <person name="Markowitz V."/>
            <person name="Hugenholtz P."/>
            <person name="Klenk H.P."/>
            <person name="Kyrpides N.C."/>
        </authorList>
    </citation>
    <scope>NUCLEOTIDE SEQUENCE [LARGE SCALE GENOMIC DNA]</scope>
    <source>
        <strain evidence="12">DSM 45221 / IAM 15411 / JCM 23193 / KCTC 12865</strain>
    </source>
</reference>
<keyword evidence="7" id="KW-0460">Magnesium</keyword>
<dbReference type="Proteomes" id="UP000000925">
    <property type="component" value="Chromosome"/>
</dbReference>
<evidence type="ECO:0000256" key="1">
    <source>
        <dbReference type="ARBA" id="ARBA00001946"/>
    </source>
</evidence>
<dbReference type="KEGG" id="caa:Caka_2428"/>
<sequence length="434" mass="48409">MSRAGIVLSAFIGSSGKTAVTSTLLAGLSERGIAHQPFKAGPDYIDPGFHRHYSTEAPYNLDLFMMPESDILRLARSADGFGLLEGMDGLFEGIRPNSDEGSTVQLARMLDWPVILVIDASRANRSSYAAVKGFIAEAKPAIVAGVIFNKIRSDSHEHYLRTAYESEGIAVLGAIRTHKALDWPERHLGLRPGLEFQLPSRQALATIAEAELDIDALLRLVPNSDCTAARHPKTKTRTKRRIAIAMDEAFHFYYRDSLELLAELGLELIPFSPLHDSRLPAKVHGLILGGGFPEMYAEPLSSNRTLLGDIAKRHHDGMPIYAECGGFMFLAENIQSNEKRYPMCSIIPGNVVFTKQLQNFGYSHVHHPSGTFRGHEFHYSYWDRETELANLWEVNKAASGSRRMEGYQSKHLHASYIHLNFREAASIFRNLFVC</sequence>
<dbReference type="PANTHER" id="PTHR43873:SF1">
    <property type="entry name" value="COBYRINATE A,C-DIAMIDE SYNTHASE"/>
    <property type="match status" value="1"/>
</dbReference>
<evidence type="ECO:0000256" key="7">
    <source>
        <dbReference type="ARBA" id="ARBA00022842"/>
    </source>
</evidence>
<dbReference type="SUPFAM" id="SSF52540">
    <property type="entry name" value="P-loop containing nucleoside triphosphate hydrolases"/>
    <property type="match status" value="1"/>
</dbReference>
<dbReference type="STRING" id="583355.Caka_2428"/>
<dbReference type="SUPFAM" id="SSF52317">
    <property type="entry name" value="Class I glutamine amidotransferase-like"/>
    <property type="match status" value="1"/>
</dbReference>
<gene>
    <name evidence="11" type="ordered locus">Caka_2428</name>
</gene>
<dbReference type="PROSITE" id="PS51274">
    <property type="entry name" value="GATASE_COBBQ"/>
    <property type="match status" value="1"/>
</dbReference>
<feature type="domain" description="CobB/CobQ-like glutamine amidotransferase" evidence="10">
    <location>
        <begin position="241"/>
        <end position="423"/>
    </location>
</feature>
<dbReference type="NCBIfam" id="NF002204">
    <property type="entry name" value="PRK01077.1"/>
    <property type="match status" value="1"/>
</dbReference>
<feature type="domain" description="CobQ/CobB/MinD/ParA nucleotide binding" evidence="9">
    <location>
        <begin position="7"/>
        <end position="188"/>
    </location>
</feature>
<keyword evidence="5" id="KW-0547">Nucleotide-binding</keyword>
<dbReference type="InterPro" id="IPR027417">
    <property type="entry name" value="P-loop_NTPase"/>
</dbReference>
<dbReference type="NCBIfam" id="TIGR00379">
    <property type="entry name" value="cobB"/>
    <property type="match status" value="1"/>
</dbReference>
<organism evidence="11 12">
    <name type="scientific">Coraliomargarita akajimensis (strain DSM 45221 / IAM 15411 / JCM 23193 / KCTC 12865 / 04OKA010-24)</name>
    <dbReference type="NCBI Taxonomy" id="583355"/>
    <lineage>
        <taxon>Bacteria</taxon>
        <taxon>Pseudomonadati</taxon>
        <taxon>Verrucomicrobiota</taxon>
        <taxon>Opitutia</taxon>
        <taxon>Puniceicoccales</taxon>
        <taxon>Coraliomargaritaceae</taxon>
        <taxon>Coraliomargarita</taxon>
    </lineage>
</organism>
<dbReference type="HOGENOM" id="CLU_022752_2_0_0"/>
<dbReference type="GO" id="GO:0005524">
    <property type="term" value="F:ATP binding"/>
    <property type="evidence" value="ECO:0007669"/>
    <property type="project" value="UniProtKB-KW"/>
</dbReference>
<protein>
    <submittedName>
        <fullName evidence="11">Cobyrinic acid a,c-diamide synthase</fullName>
    </submittedName>
</protein>
<dbReference type="Pfam" id="PF07685">
    <property type="entry name" value="GATase_3"/>
    <property type="match status" value="1"/>
</dbReference>
<evidence type="ECO:0000256" key="2">
    <source>
        <dbReference type="ARBA" id="ARBA00004953"/>
    </source>
</evidence>
<evidence type="ECO:0000256" key="3">
    <source>
        <dbReference type="ARBA" id="ARBA00022573"/>
    </source>
</evidence>
<dbReference type="Gene3D" id="3.40.50.300">
    <property type="entry name" value="P-loop containing nucleotide triphosphate hydrolases"/>
    <property type="match status" value="1"/>
</dbReference>
<dbReference type="PANTHER" id="PTHR43873">
    <property type="entry name" value="COBYRINATE A,C-DIAMIDE SYNTHASE"/>
    <property type="match status" value="1"/>
</dbReference>